<dbReference type="GO" id="GO:0003677">
    <property type="term" value="F:DNA binding"/>
    <property type="evidence" value="ECO:0007669"/>
    <property type="project" value="InterPro"/>
</dbReference>
<gene>
    <name evidence="1" type="ORF">R6Y96_05930</name>
</gene>
<reference evidence="1 2" key="1">
    <citation type="submission" date="2023-10" db="EMBL/GenBank/DDBJ databases">
        <title>The complete genome sequence of Methanoculleus receptaculi DSM 18860.</title>
        <authorList>
            <person name="Lai S.-J."/>
            <person name="You Y.-T."/>
            <person name="Chen S.-C."/>
        </authorList>
    </citation>
    <scope>NUCLEOTIDE SEQUENCE [LARGE SCALE GENOMIC DNA]</scope>
    <source>
        <strain evidence="1 2">DSM 18860</strain>
    </source>
</reference>
<accession>A0AAX4FST9</accession>
<dbReference type="AlphaFoldDB" id="A0AAX4FST9"/>
<dbReference type="EMBL" id="CP137642">
    <property type="protein sequence ID" value="WOX56860.1"/>
    <property type="molecule type" value="Genomic_DNA"/>
</dbReference>
<organism evidence="1 2">
    <name type="scientific">Methanoculleus receptaculi</name>
    <dbReference type="NCBI Taxonomy" id="394967"/>
    <lineage>
        <taxon>Archaea</taxon>
        <taxon>Methanobacteriati</taxon>
        <taxon>Methanobacteriota</taxon>
        <taxon>Stenosarchaea group</taxon>
        <taxon>Methanomicrobia</taxon>
        <taxon>Methanomicrobiales</taxon>
        <taxon>Methanomicrobiaceae</taxon>
        <taxon>Methanoculleus</taxon>
    </lineage>
</organism>
<keyword evidence="2" id="KW-1185">Reference proteome</keyword>
<protein>
    <submittedName>
        <fullName evidence="1">Type II toxin-antitoxin system PemK/MazF family toxin</fullName>
    </submittedName>
</protein>
<dbReference type="Pfam" id="PF02452">
    <property type="entry name" value="PemK_toxin"/>
    <property type="match status" value="1"/>
</dbReference>
<evidence type="ECO:0000313" key="2">
    <source>
        <dbReference type="Proteomes" id="UP001305652"/>
    </source>
</evidence>
<sequence length="107" mass="11060">MAPVRIGGDGERKVRPVVVIRGGERGSLLVCPVSSTPSSDGVSIPISLEDFASGGLDLFAESYVLAAHSATIQPADVAGKKGLLLPCTLAAIREAMTRLQRQAGHPP</sequence>
<dbReference type="InterPro" id="IPR003477">
    <property type="entry name" value="PemK-like"/>
</dbReference>
<dbReference type="Gene3D" id="2.30.30.110">
    <property type="match status" value="1"/>
</dbReference>
<dbReference type="Proteomes" id="UP001305652">
    <property type="component" value="Chromosome"/>
</dbReference>
<dbReference type="InterPro" id="IPR011067">
    <property type="entry name" value="Plasmid_toxin/cell-grow_inhib"/>
</dbReference>
<dbReference type="RefSeq" id="WP_318620299.1">
    <property type="nucleotide sequence ID" value="NZ_CP137642.1"/>
</dbReference>
<dbReference type="KEGG" id="mrc:R6Y96_05930"/>
<dbReference type="SUPFAM" id="SSF50118">
    <property type="entry name" value="Cell growth inhibitor/plasmid maintenance toxic component"/>
    <property type="match status" value="1"/>
</dbReference>
<dbReference type="GeneID" id="85732677"/>
<proteinExistence type="predicted"/>
<evidence type="ECO:0000313" key="1">
    <source>
        <dbReference type="EMBL" id="WOX56860.1"/>
    </source>
</evidence>
<name>A0AAX4FST9_9EURY</name>